<evidence type="ECO:0000313" key="1">
    <source>
        <dbReference type="EMBL" id="KAG6478767.1"/>
    </source>
</evidence>
<organism evidence="1 2">
    <name type="scientific">Zingiber officinale</name>
    <name type="common">Ginger</name>
    <name type="synonym">Amomum zingiber</name>
    <dbReference type="NCBI Taxonomy" id="94328"/>
    <lineage>
        <taxon>Eukaryota</taxon>
        <taxon>Viridiplantae</taxon>
        <taxon>Streptophyta</taxon>
        <taxon>Embryophyta</taxon>
        <taxon>Tracheophyta</taxon>
        <taxon>Spermatophyta</taxon>
        <taxon>Magnoliopsida</taxon>
        <taxon>Liliopsida</taxon>
        <taxon>Zingiberales</taxon>
        <taxon>Zingiberaceae</taxon>
        <taxon>Zingiber</taxon>
    </lineage>
</organism>
<dbReference type="AlphaFoldDB" id="A0A8J5KEC0"/>
<dbReference type="Proteomes" id="UP000734854">
    <property type="component" value="Unassembled WGS sequence"/>
</dbReference>
<reference evidence="1 2" key="1">
    <citation type="submission" date="2020-08" db="EMBL/GenBank/DDBJ databases">
        <title>Plant Genome Project.</title>
        <authorList>
            <person name="Zhang R.-G."/>
        </authorList>
    </citation>
    <scope>NUCLEOTIDE SEQUENCE [LARGE SCALE GENOMIC DNA]</scope>
    <source>
        <tissue evidence="1">Rhizome</tissue>
    </source>
</reference>
<dbReference type="EMBL" id="JACMSC010000017">
    <property type="protein sequence ID" value="KAG6478767.1"/>
    <property type="molecule type" value="Genomic_DNA"/>
</dbReference>
<protein>
    <submittedName>
        <fullName evidence="1">Uncharacterized protein</fullName>
    </submittedName>
</protein>
<name>A0A8J5KEC0_ZINOF</name>
<accession>A0A8J5KEC0</accession>
<proteinExistence type="predicted"/>
<comment type="caution">
    <text evidence="1">The sequence shown here is derived from an EMBL/GenBank/DDBJ whole genome shotgun (WGS) entry which is preliminary data.</text>
</comment>
<keyword evidence="2" id="KW-1185">Reference proteome</keyword>
<sequence>MNVNRDETENGKRVAERWTKITETKDQFNLGLSMTGAKDASDGVYPKSPVLELNLLAHLQRWMRPKHRTACGSRSALVRRASGQRTAEIPLRHEVLLVLVSILMATKSLRAVECPRAIVAREHSRGGFWRSGLGLDRSELA</sequence>
<evidence type="ECO:0000313" key="2">
    <source>
        <dbReference type="Proteomes" id="UP000734854"/>
    </source>
</evidence>
<gene>
    <name evidence="1" type="ORF">ZIOFF_062211</name>
</gene>